<keyword evidence="2" id="KW-0012">Acyltransferase</keyword>
<evidence type="ECO:0000256" key="2">
    <source>
        <dbReference type="ARBA" id="ARBA00023315"/>
    </source>
</evidence>
<dbReference type="InterPro" id="IPR016181">
    <property type="entry name" value="Acyl_CoA_acyltransferase"/>
</dbReference>
<dbReference type="Proteomes" id="UP000035955">
    <property type="component" value="Unassembled WGS sequence"/>
</dbReference>
<dbReference type="PANTHER" id="PTHR43877">
    <property type="entry name" value="AMINOALKYLPHOSPHONATE N-ACETYLTRANSFERASE-RELATED-RELATED"/>
    <property type="match status" value="1"/>
</dbReference>
<dbReference type="GO" id="GO:0016747">
    <property type="term" value="F:acyltransferase activity, transferring groups other than amino-acyl groups"/>
    <property type="evidence" value="ECO:0007669"/>
    <property type="project" value="InterPro"/>
</dbReference>
<name>A0A0J6S250_9HYPH</name>
<dbReference type="SUPFAM" id="SSF46785">
    <property type="entry name" value="Winged helix' DNA-binding domain"/>
    <property type="match status" value="1"/>
</dbReference>
<comment type="caution">
    <text evidence="4">The sequence shown here is derived from an EMBL/GenBank/DDBJ whole genome shotgun (WGS) entry which is preliminary data.</text>
</comment>
<dbReference type="PANTHER" id="PTHR43877:SF2">
    <property type="entry name" value="AMINOALKYLPHOSPHONATE N-ACETYLTRANSFERASE-RELATED"/>
    <property type="match status" value="1"/>
</dbReference>
<dbReference type="InterPro" id="IPR036390">
    <property type="entry name" value="WH_DNA-bd_sf"/>
</dbReference>
<dbReference type="OrthoDB" id="2436196at2"/>
<reference evidence="4 5" key="1">
    <citation type="submission" date="2015-03" db="EMBL/GenBank/DDBJ databases">
        <title>Genome sequencing of Methylobacterium variabile DSM 16961.</title>
        <authorList>
            <person name="Chaudhry V."/>
            <person name="Patil P.B."/>
        </authorList>
    </citation>
    <scope>NUCLEOTIDE SEQUENCE [LARGE SCALE GENOMIC DNA]</scope>
    <source>
        <strain evidence="4 5">DSM 16961</strain>
    </source>
</reference>
<dbReference type="Pfam" id="PF00583">
    <property type="entry name" value="Acetyltransf_1"/>
    <property type="match status" value="1"/>
</dbReference>
<evidence type="ECO:0000259" key="3">
    <source>
        <dbReference type="PROSITE" id="PS51186"/>
    </source>
</evidence>
<organism evidence="4 5">
    <name type="scientific">Methylobacterium variabile</name>
    <dbReference type="NCBI Taxonomy" id="298794"/>
    <lineage>
        <taxon>Bacteria</taxon>
        <taxon>Pseudomonadati</taxon>
        <taxon>Pseudomonadota</taxon>
        <taxon>Alphaproteobacteria</taxon>
        <taxon>Hyphomicrobiales</taxon>
        <taxon>Methylobacteriaceae</taxon>
        <taxon>Methylobacterium</taxon>
    </lineage>
</organism>
<dbReference type="GO" id="GO:0003700">
    <property type="term" value="F:DNA-binding transcription factor activity"/>
    <property type="evidence" value="ECO:0007669"/>
    <property type="project" value="InterPro"/>
</dbReference>
<dbReference type="InterPro" id="IPR000835">
    <property type="entry name" value="HTH_MarR-typ"/>
</dbReference>
<dbReference type="InterPro" id="IPR036388">
    <property type="entry name" value="WH-like_DNA-bd_sf"/>
</dbReference>
<gene>
    <name evidence="4" type="ORF">VQ02_32595</name>
</gene>
<dbReference type="InterPro" id="IPR000182">
    <property type="entry name" value="GNAT_dom"/>
</dbReference>
<dbReference type="SMART" id="SM00347">
    <property type="entry name" value="HTH_MARR"/>
    <property type="match status" value="1"/>
</dbReference>
<accession>A0A0J6S250</accession>
<evidence type="ECO:0000256" key="1">
    <source>
        <dbReference type="ARBA" id="ARBA00022679"/>
    </source>
</evidence>
<dbReference type="InterPro" id="IPR050832">
    <property type="entry name" value="Bact_Acetyltransf"/>
</dbReference>
<dbReference type="Pfam" id="PF12802">
    <property type="entry name" value="MarR_2"/>
    <property type="match status" value="1"/>
</dbReference>
<protein>
    <submittedName>
        <fullName evidence="4">PadR family transcriptional regulator</fullName>
    </submittedName>
</protein>
<dbReference type="SUPFAM" id="SSF55729">
    <property type="entry name" value="Acyl-CoA N-acyltransferases (Nat)"/>
    <property type="match status" value="1"/>
</dbReference>
<dbReference type="PROSITE" id="PS51186">
    <property type="entry name" value="GNAT"/>
    <property type="match status" value="1"/>
</dbReference>
<dbReference type="Gene3D" id="1.10.10.10">
    <property type="entry name" value="Winged helix-like DNA-binding domain superfamily/Winged helix DNA-binding domain"/>
    <property type="match status" value="1"/>
</dbReference>
<dbReference type="Gene3D" id="3.40.630.30">
    <property type="match status" value="1"/>
</dbReference>
<evidence type="ECO:0000313" key="5">
    <source>
        <dbReference type="Proteomes" id="UP000035955"/>
    </source>
</evidence>
<keyword evidence="5" id="KW-1185">Reference proteome</keyword>
<proteinExistence type="predicted"/>
<evidence type="ECO:0000313" key="4">
    <source>
        <dbReference type="EMBL" id="KMO27729.1"/>
    </source>
</evidence>
<dbReference type="RefSeq" id="WP_048448412.1">
    <property type="nucleotide sequence ID" value="NZ_LABY01000343.1"/>
</dbReference>
<sequence length="291" mass="31781">MTIDAISRIRRFNRAVTAEVGALDTSFLGRGRPLGAARVLNAIGHGRGEVGSLRDYLGLDSGLMSRLLRSLEEEGLVVTLPHPDDARRRVAALTEAGRREFAAYEGLSNARAAELLARFPKGEDLLRAMDLVATALGASRITIEEVDPRAEAALHCLTAYYAELGRRLSTGFDVSRSCDSEAADMMRPRGTFLVALSDGLPIGCVGLKGKGGEVAEIKRLWVSPSSRGLGLARRLMEAVEAAARDLSIHTLRLDSNSALTEALRLYRSTGWTEIDRFNDDPYPDHFFEKRL</sequence>
<dbReference type="EMBL" id="LABY01000343">
    <property type="protein sequence ID" value="KMO27729.1"/>
    <property type="molecule type" value="Genomic_DNA"/>
</dbReference>
<feature type="domain" description="N-acetyltransferase" evidence="3">
    <location>
        <begin position="141"/>
        <end position="291"/>
    </location>
</feature>
<dbReference type="AlphaFoldDB" id="A0A0J6S250"/>
<keyword evidence="1" id="KW-0808">Transferase</keyword>
<dbReference type="CDD" id="cd04301">
    <property type="entry name" value="NAT_SF"/>
    <property type="match status" value="1"/>
</dbReference>
<dbReference type="PATRIC" id="fig|298794.3.peg.5118"/>